<feature type="compositionally biased region" description="Acidic residues" evidence="1">
    <location>
        <begin position="578"/>
        <end position="587"/>
    </location>
</feature>
<feature type="compositionally biased region" description="Polar residues" evidence="1">
    <location>
        <begin position="463"/>
        <end position="480"/>
    </location>
</feature>
<keyword evidence="3" id="KW-1185">Reference proteome</keyword>
<sequence>MAPTPLDVKLEIVFDDKQLKYYPGDQVEGKIFLTANQNYSLRNFRLAWTGRIQVQPIQSNKDARIYFDECWKLGPKLTKSPSKTPKGSSNVPFYFTDLVLVHQDGQEPKVELQKNKTLGLTFKVSVPNDRPLPSCTETGISPNKIIYLLEAFIDDQKQQTSNAKEKPVFFAQKTVPVFEAIYTRTPEMTTPQRAEQVFMVSLFAEEKEFTSAMRVTLPCRGSQPGIAIPVSISIWNNMEFTRRQGISISLFRVNHVLANGRAYTSQGEKVHRVVTDLNITSDNNSHNNQKVQTVRVGLPIPRGTMPTISLEQSQLLSVSYFIRVQVFAQEGVYTTSEGTKSQFMTVDLPFVVGTLGSPDNNASSPTLTNNNASSPTLTNRSVSPATSPMSSPRSTYTSLSTIFTSPQLSTVITSPQQQYQQPQPQQQQQQNVSPQLQSQSLQQPQSSLDAGSTNEKATERSDTASISTSSNQLETSNSINRKSKIMGNMFRKSSTGSSVSTASNEEKKKKKGVFSTLRLYSSKKNSNQNSDPGETESVDSQKEDQQQQVSPAVIMTPKHNEPDSSQQQQQGGIFDIFAGDDVDDDDDIPRNYSKIEQEKNSTQDHDDSTTVISSRSTPPPPLPPRPGQNSETTPPPSAPAAGQGRFQMFPDDDDSDDEEEEEEMESTIQEQTSVAMATNGMDQEINSTADNLENLTFDDGSNQQAPPPPPHRSNVFRMFDDDDSDDDEEEIVNRLTVSQERIAVLIDERVKPHHQEGSNDKPSTYNYYYKPNTMTDSSDDEHDENDILAALARREKYV</sequence>
<gene>
    <name evidence="2" type="ORF">MUCCIDRAFT_168258</name>
</gene>
<feature type="compositionally biased region" description="Pro residues" evidence="1">
    <location>
        <begin position="617"/>
        <end position="626"/>
    </location>
</feature>
<comment type="caution">
    <text evidence="2">The sequence shown here is derived from an EMBL/GenBank/DDBJ whole genome shotgun (WGS) entry which is preliminary data.</text>
</comment>
<feature type="compositionally biased region" description="Low complexity" evidence="1">
    <location>
        <begin position="563"/>
        <end position="577"/>
    </location>
</feature>
<dbReference type="OrthoDB" id="2283785at2759"/>
<feature type="compositionally biased region" description="Acidic residues" evidence="1">
    <location>
        <begin position="650"/>
        <end position="665"/>
    </location>
</feature>
<feature type="compositionally biased region" description="Basic and acidic residues" evidence="1">
    <location>
        <begin position="746"/>
        <end position="759"/>
    </location>
</feature>
<reference evidence="2 3" key="1">
    <citation type="submission" date="2015-06" db="EMBL/GenBank/DDBJ databases">
        <title>Expansion of signal transduction pathways in fungi by whole-genome duplication.</title>
        <authorList>
            <consortium name="DOE Joint Genome Institute"/>
            <person name="Corrochano L.M."/>
            <person name="Kuo A."/>
            <person name="Marcet-Houben M."/>
            <person name="Polaino S."/>
            <person name="Salamov A."/>
            <person name="Villalobos J.M."/>
            <person name="Alvarez M.I."/>
            <person name="Avalos J."/>
            <person name="Benito E.P."/>
            <person name="Benoit I."/>
            <person name="Burger G."/>
            <person name="Camino L.P."/>
            <person name="Canovas D."/>
            <person name="Cerda-Olmedo E."/>
            <person name="Cheng J.-F."/>
            <person name="Dominguez A."/>
            <person name="Elias M."/>
            <person name="Eslava A.P."/>
            <person name="Glaser F."/>
            <person name="Grimwood J."/>
            <person name="Gutierrez G."/>
            <person name="Heitman J."/>
            <person name="Henrissat B."/>
            <person name="Iturriaga E.A."/>
            <person name="Lang B.F."/>
            <person name="Lavin J.L."/>
            <person name="Lee S."/>
            <person name="Li W."/>
            <person name="Lindquist E."/>
            <person name="Lopez-Garcia S."/>
            <person name="Luque E.M."/>
            <person name="Marcos A.T."/>
            <person name="Martin J."/>
            <person name="Mccluskey K."/>
            <person name="Medina H.R."/>
            <person name="Miralles-Duran A."/>
            <person name="Miyazaki A."/>
            <person name="Munoz-Torres E."/>
            <person name="Oguiza J.A."/>
            <person name="Ohm R."/>
            <person name="Olmedo M."/>
            <person name="Orejas M."/>
            <person name="Ortiz-Castellanos L."/>
            <person name="Pisabarro A.G."/>
            <person name="Rodriguez-Romero J."/>
            <person name="Ruiz-Herrera J."/>
            <person name="Ruiz-Vazquez R."/>
            <person name="Sanz C."/>
            <person name="Schackwitz W."/>
            <person name="Schmutz J."/>
            <person name="Shahriari M."/>
            <person name="Shelest E."/>
            <person name="Silva-Franco F."/>
            <person name="Soanes D."/>
            <person name="Syed K."/>
            <person name="Tagua V.G."/>
            <person name="Talbot N.J."/>
            <person name="Thon M."/>
            <person name="De Vries R.P."/>
            <person name="Wiebenga A."/>
            <person name="Yadav J.S."/>
            <person name="Braun E.L."/>
            <person name="Baker S."/>
            <person name="Garre V."/>
            <person name="Horwitz B."/>
            <person name="Torres-Martinez S."/>
            <person name="Idnurm A."/>
            <person name="Herrera-Estrella A."/>
            <person name="Gabaldon T."/>
            <person name="Grigoriev I.V."/>
        </authorList>
    </citation>
    <scope>NUCLEOTIDE SEQUENCE [LARGE SCALE GENOMIC DNA]</scope>
    <source>
        <strain evidence="2 3">CBS 277.49</strain>
    </source>
</reference>
<feature type="region of interest" description="Disordered" evidence="1">
    <location>
        <begin position="746"/>
        <end position="785"/>
    </location>
</feature>
<feature type="compositionally biased region" description="Basic and acidic residues" evidence="1">
    <location>
        <begin position="593"/>
        <end position="608"/>
    </location>
</feature>
<feature type="compositionally biased region" description="Polar residues" evidence="1">
    <location>
        <begin position="518"/>
        <end position="532"/>
    </location>
</feature>
<dbReference type="Gene3D" id="2.60.40.640">
    <property type="match status" value="2"/>
</dbReference>
<feature type="region of interest" description="Disordered" evidence="1">
    <location>
        <begin position="357"/>
        <end position="397"/>
    </location>
</feature>
<evidence type="ECO:0000256" key="1">
    <source>
        <dbReference type="SAM" id="MobiDB-lite"/>
    </source>
</evidence>
<name>A0A168GJ06_MUCCL</name>
<dbReference type="VEuPathDB" id="FungiDB:MUCCIDRAFT_168258"/>
<evidence type="ECO:0000313" key="3">
    <source>
        <dbReference type="Proteomes" id="UP000077051"/>
    </source>
</evidence>
<evidence type="ECO:0008006" key="4">
    <source>
        <dbReference type="Google" id="ProtNLM"/>
    </source>
</evidence>
<feature type="region of interest" description="Disordered" evidence="1">
    <location>
        <begin position="413"/>
        <end position="727"/>
    </location>
</feature>
<feature type="compositionally biased region" description="Low complexity" evidence="1">
    <location>
        <begin position="414"/>
        <end position="448"/>
    </location>
</feature>
<dbReference type="STRING" id="747725.A0A168GJ06"/>
<organism evidence="2 3">
    <name type="scientific">Mucor lusitanicus CBS 277.49</name>
    <dbReference type="NCBI Taxonomy" id="747725"/>
    <lineage>
        <taxon>Eukaryota</taxon>
        <taxon>Fungi</taxon>
        <taxon>Fungi incertae sedis</taxon>
        <taxon>Mucoromycota</taxon>
        <taxon>Mucoromycotina</taxon>
        <taxon>Mucoromycetes</taxon>
        <taxon>Mucorales</taxon>
        <taxon>Mucorineae</taxon>
        <taxon>Mucoraceae</taxon>
        <taxon>Mucor</taxon>
    </lineage>
</organism>
<dbReference type="Proteomes" id="UP000077051">
    <property type="component" value="Unassembled WGS sequence"/>
</dbReference>
<evidence type="ECO:0000313" key="2">
    <source>
        <dbReference type="EMBL" id="OAC97734.1"/>
    </source>
</evidence>
<dbReference type="EMBL" id="AMYB01000013">
    <property type="protein sequence ID" value="OAC97734.1"/>
    <property type="molecule type" value="Genomic_DNA"/>
</dbReference>
<feature type="compositionally biased region" description="Low complexity" evidence="1">
    <location>
        <begin position="493"/>
        <end position="503"/>
    </location>
</feature>
<dbReference type="AlphaFoldDB" id="A0A168GJ06"/>
<feature type="compositionally biased region" description="Polar residues" evidence="1">
    <location>
        <begin position="666"/>
        <end position="704"/>
    </location>
</feature>
<proteinExistence type="predicted"/>
<dbReference type="InterPro" id="IPR014752">
    <property type="entry name" value="Arrestin-like_C"/>
</dbReference>
<feature type="compositionally biased region" description="Polar residues" evidence="1">
    <location>
        <begin position="760"/>
        <end position="776"/>
    </location>
</feature>
<protein>
    <recommendedName>
        <fullName evidence="4">Arrestin C-terminal-like domain-containing protein</fullName>
    </recommendedName>
</protein>
<accession>A0A168GJ06</accession>